<dbReference type="InterPro" id="IPR029044">
    <property type="entry name" value="Nucleotide-diphossugar_trans"/>
</dbReference>
<keyword evidence="4 9" id="KW-0808">Transferase</keyword>
<evidence type="ECO:0000256" key="4">
    <source>
        <dbReference type="ARBA" id="ARBA00022679"/>
    </source>
</evidence>
<gene>
    <name evidence="9" type="ORF">SXIM_17660</name>
</gene>
<dbReference type="STRING" id="408015.SXIM_17660"/>
<evidence type="ECO:0000256" key="3">
    <source>
        <dbReference type="ARBA" id="ARBA00022475"/>
    </source>
</evidence>
<evidence type="ECO:0000313" key="10">
    <source>
        <dbReference type="Proteomes" id="UP000034034"/>
    </source>
</evidence>
<name>A0A0F7FTU1_9ACTN</name>
<dbReference type="Pfam" id="PF04464">
    <property type="entry name" value="Glyphos_transf"/>
    <property type="match status" value="2"/>
</dbReference>
<evidence type="ECO:0000256" key="5">
    <source>
        <dbReference type="ARBA" id="ARBA00022944"/>
    </source>
</evidence>
<comment type="subcellular location">
    <subcellularLocation>
        <location evidence="1">Cell membrane</location>
        <topology evidence="1">Peripheral membrane protein</topology>
    </subcellularLocation>
</comment>
<keyword evidence="5" id="KW-0777">Teichoic acid biosynthesis</keyword>
<dbReference type="GO" id="GO:0047355">
    <property type="term" value="F:CDP-glycerol glycerophosphotransferase activity"/>
    <property type="evidence" value="ECO:0007669"/>
    <property type="project" value="InterPro"/>
</dbReference>
<dbReference type="EMBL" id="CP009922">
    <property type="protein sequence ID" value="AKG43150.1"/>
    <property type="molecule type" value="Genomic_DNA"/>
</dbReference>
<accession>A0A0F7FTU1</accession>
<organism evidence="9 10">
    <name type="scientific">Streptomyces xiamenensis</name>
    <dbReference type="NCBI Taxonomy" id="408015"/>
    <lineage>
        <taxon>Bacteria</taxon>
        <taxon>Bacillati</taxon>
        <taxon>Actinomycetota</taxon>
        <taxon>Actinomycetes</taxon>
        <taxon>Kitasatosporales</taxon>
        <taxon>Streptomycetaceae</taxon>
        <taxon>Streptomyces</taxon>
    </lineage>
</organism>
<evidence type="ECO:0000313" key="9">
    <source>
        <dbReference type="EMBL" id="AKG43150.1"/>
    </source>
</evidence>
<dbReference type="SUPFAM" id="SSF53448">
    <property type="entry name" value="Nucleotide-diphospho-sugar transferases"/>
    <property type="match status" value="1"/>
</dbReference>
<dbReference type="HOGENOM" id="CLU_003394_0_0_11"/>
<proteinExistence type="inferred from homology"/>
<keyword evidence="10" id="KW-1185">Reference proteome</keyword>
<dbReference type="Gene3D" id="3.40.50.12580">
    <property type="match status" value="1"/>
</dbReference>
<keyword evidence="6" id="KW-0472">Membrane</keyword>
<comment type="similarity">
    <text evidence="2">Belongs to the CDP-glycerol glycerophosphotransferase family.</text>
</comment>
<dbReference type="KEGG" id="sxi:SXIM_17660"/>
<dbReference type="InterPro" id="IPR001173">
    <property type="entry name" value="Glyco_trans_2-like"/>
</dbReference>
<dbReference type="Gene3D" id="3.40.50.11820">
    <property type="match status" value="1"/>
</dbReference>
<dbReference type="InterPro" id="IPR043149">
    <property type="entry name" value="TagF_N"/>
</dbReference>
<reference evidence="9" key="1">
    <citation type="submission" date="2019-08" db="EMBL/GenBank/DDBJ databases">
        <title>Complete genome sequence of a mangrove-derived Streptomyces xiamenensis.</title>
        <authorList>
            <person name="Xu J."/>
        </authorList>
    </citation>
    <scope>NUCLEOTIDE SEQUENCE</scope>
    <source>
        <strain evidence="9">318</strain>
    </source>
</reference>
<dbReference type="Pfam" id="PF00535">
    <property type="entry name" value="Glycos_transf_2"/>
    <property type="match status" value="1"/>
</dbReference>
<evidence type="ECO:0000256" key="2">
    <source>
        <dbReference type="ARBA" id="ARBA00010488"/>
    </source>
</evidence>
<evidence type="ECO:0000256" key="1">
    <source>
        <dbReference type="ARBA" id="ARBA00004202"/>
    </source>
</evidence>
<dbReference type="GO" id="GO:0019350">
    <property type="term" value="P:teichoic acid biosynthetic process"/>
    <property type="evidence" value="ECO:0007669"/>
    <property type="project" value="UniProtKB-KW"/>
</dbReference>
<dbReference type="RefSeq" id="WP_046723525.1">
    <property type="nucleotide sequence ID" value="NZ_CP009922.3"/>
</dbReference>
<dbReference type="GO" id="GO:0005886">
    <property type="term" value="C:plasma membrane"/>
    <property type="evidence" value="ECO:0007669"/>
    <property type="project" value="UniProtKB-SubCell"/>
</dbReference>
<dbReference type="CDD" id="cd00761">
    <property type="entry name" value="Glyco_tranf_GTA_type"/>
    <property type="match status" value="1"/>
</dbReference>
<dbReference type="AlphaFoldDB" id="A0A0F7FTU1"/>
<dbReference type="Proteomes" id="UP000034034">
    <property type="component" value="Chromosome"/>
</dbReference>
<dbReference type="PANTHER" id="PTHR22916:SF3">
    <property type="entry name" value="UDP-GLCNAC:BETAGAL BETA-1,3-N-ACETYLGLUCOSAMINYLTRANSFERASE-LIKE PROTEIN 1"/>
    <property type="match status" value="1"/>
</dbReference>
<feature type="region of interest" description="Disordered" evidence="7">
    <location>
        <begin position="684"/>
        <end position="736"/>
    </location>
</feature>
<evidence type="ECO:0000259" key="8">
    <source>
        <dbReference type="Pfam" id="PF00535"/>
    </source>
</evidence>
<dbReference type="Gene3D" id="3.90.550.10">
    <property type="entry name" value="Spore Coat Polysaccharide Biosynthesis Protein SpsA, Chain A"/>
    <property type="match status" value="1"/>
</dbReference>
<evidence type="ECO:0000256" key="6">
    <source>
        <dbReference type="ARBA" id="ARBA00023136"/>
    </source>
</evidence>
<keyword evidence="3" id="KW-1003">Cell membrane</keyword>
<dbReference type="InterPro" id="IPR007554">
    <property type="entry name" value="Glycerophosphate_synth"/>
</dbReference>
<protein>
    <submittedName>
        <fullName evidence="9">Glycosyl transferase</fullName>
    </submittedName>
</protein>
<sequence length="736" mass="79709">MPRFSVIVTVHQASAEQLHAALTSVLGQRLADLELIAVDEASSGTSDQVIRGYAAADHRLVRVRLPYPAGPGAARNAALERARGTYVLFLDATDTLAPGALPAIDARLRATGDPQLLLFRDTTGDAPRGLYSQQPPEVMTLADRPGLLWLDPAAHTRAHRRDLLDRLGLRFPPGHYEHIPFGPQALLAAGSVAVLDRCCVRRAAMPAHPPRGREHLDVLRQYDRLFSTVTAPRWRAALYHRMVAHLTELHQRPGLLPPATRAEFFRRAAALCARHRATSGATALTDARSRTRSLPVLARRLRATTARTVRRAVRFLLPRLAACGRGVRAAAFHLHYRLHLLRPLRPELAVFLPATGAYTGHPAALEATARALAPHLRTVWVAGPEHAPHLPDGGPRRLHPHSPATARALARARYLISDAPFPGSVPRAPRTGQLRLQTHTGTPIARPHGPDGPADLPSLLRQIDCWTAALSAGPHATRTARHAYPGTYALLEYGSPQADRLVTATAEDVRAVRARLGIPEEALVLLYAPAERPYEPAPAIPRLDVPGLAARLGPGHLLLTHAPETPPAAGRPSLIELCLAADVLITDYHPVIFDYALLDRPIVVHAEDWADYRTARGVCLELPDCPPGPVTRTEDELLALLTDPARPLWHDPAAARRRAAFRARFASGDDGRAAERVVREVFLDGRSVPPVTPPAGDGPRPEPGGAQPRQPRAHRVTGPEPRRAAGPVPARQGGAP</sequence>
<evidence type="ECO:0000256" key="7">
    <source>
        <dbReference type="SAM" id="MobiDB-lite"/>
    </source>
</evidence>
<dbReference type="GO" id="GO:0016758">
    <property type="term" value="F:hexosyltransferase activity"/>
    <property type="evidence" value="ECO:0007669"/>
    <property type="project" value="UniProtKB-ARBA"/>
</dbReference>
<dbReference type="PANTHER" id="PTHR22916">
    <property type="entry name" value="GLYCOSYLTRANSFERASE"/>
    <property type="match status" value="1"/>
</dbReference>
<dbReference type="InterPro" id="IPR043148">
    <property type="entry name" value="TagF_C"/>
</dbReference>
<dbReference type="PATRIC" id="fig|408015.6.peg.1802"/>
<feature type="domain" description="Glycosyltransferase 2-like" evidence="8">
    <location>
        <begin position="5"/>
        <end position="133"/>
    </location>
</feature>